<reference evidence="1" key="1">
    <citation type="submission" date="2023-08" db="EMBL/GenBank/DDBJ databases">
        <title>Black Yeasts Isolated from many extreme environments.</title>
        <authorList>
            <person name="Coleine C."/>
            <person name="Stajich J.E."/>
            <person name="Selbmann L."/>
        </authorList>
    </citation>
    <scope>NUCLEOTIDE SEQUENCE</scope>
    <source>
        <strain evidence="1">CCFEE 5401</strain>
    </source>
</reference>
<name>A0AAN7TIU0_9PEZI</name>
<dbReference type="InterPro" id="IPR037129">
    <property type="entry name" value="XPA_sf"/>
</dbReference>
<dbReference type="Gene3D" id="3.90.530.10">
    <property type="entry name" value="XPA C-terminal domain"/>
    <property type="match status" value="1"/>
</dbReference>
<dbReference type="AlphaFoldDB" id="A0AAN7TIU0"/>
<organism evidence="1 2">
    <name type="scientific">Meristemomyces frigidus</name>
    <dbReference type="NCBI Taxonomy" id="1508187"/>
    <lineage>
        <taxon>Eukaryota</taxon>
        <taxon>Fungi</taxon>
        <taxon>Dikarya</taxon>
        <taxon>Ascomycota</taxon>
        <taxon>Pezizomycotina</taxon>
        <taxon>Dothideomycetes</taxon>
        <taxon>Dothideomycetidae</taxon>
        <taxon>Mycosphaerellales</taxon>
        <taxon>Teratosphaeriaceae</taxon>
        <taxon>Meristemomyces</taxon>
    </lineage>
</organism>
<accession>A0AAN7TIU0</accession>
<protein>
    <submittedName>
        <fullName evidence="1">Uncharacterized protein</fullName>
    </submittedName>
</protein>
<gene>
    <name evidence="1" type="ORF">LTR62_005993</name>
</gene>
<dbReference type="Proteomes" id="UP001310890">
    <property type="component" value="Unassembled WGS sequence"/>
</dbReference>
<proteinExistence type="predicted"/>
<evidence type="ECO:0000313" key="2">
    <source>
        <dbReference type="Proteomes" id="UP001310890"/>
    </source>
</evidence>
<dbReference type="EMBL" id="JAVRRL010000005">
    <property type="protein sequence ID" value="KAK5117375.1"/>
    <property type="molecule type" value="Genomic_DNA"/>
</dbReference>
<evidence type="ECO:0000313" key="1">
    <source>
        <dbReference type="EMBL" id="KAK5117375.1"/>
    </source>
</evidence>
<sequence>MSPSSAHRIIEHMPELKDHLTALPIELQHLIFESVFPTHCPDLAFHPGDAKDTEAVHTLDHLARTCQSINQQVHAWARSWLKAHSAITRYKPMEDPKDEAKRDMLRGPGGLLVWKHSHCIFCGKQTPRSAILMNGFRCCQRCDLAEWPDKITKTKAIENFDLRDHQLLPHQHTSALLLQLGASKFPRLHYGTYLSSNVRTTMFLRADVHRLAEAIHGDLEAHLARRKRSAASRKQKMEAKAEKKRQMDLDWMKKNAPFQYAKETGSSNDAAARELHELMLQARMPVNVLGMESFRTLLGLW</sequence>
<comment type="caution">
    <text evidence="1">The sequence shown here is derived from an EMBL/GenBank/DDBJ whole genome shotgun (WGS) entry which is preliminary data.</text>
</comment>